<organism evidence="10 11">
    <name type="scientific">Thermogemmatispora tikiterensis</name>
    <dbReference type="NCBI Taxonomy" id="1825093"/>
    <lineage>
        <taxon>Bacteria</taxon>
        <taxon>Bacillati</taxon>
        <taxon>Chloroflexota</taxon>
        <taxon>Ktedonobacteria</taxon>
        <taxon>Thermogemmatisporales</taxon>
        <taxon>Thermogemmatisporaceae</taxon>
        <taxon>Thermogemmatispora</taxon>
    </lineage>
</organism>
<evidence type="ECO:0000313" key="10">
    <source>
        <dbReference type="EMBL" id="RAQ95684.1"/>
    </source>
</evidence>
<dbReference type="GO" id="GO:0000976">
    <property type="term" value="F:transcription cis-regulatory region binding"/>
    <property type="evidence" value="ECO:0007669"/>
    <property type="project" value="TreeGrafter"/>
</dbReference>
<evidence type="ECO:0000313" key="11">
    <source>
        <dbReference type="Proteomes" id="UP000248706"/>
    </source>
</evidence>
<keyword evidence="3" id="KW-0805">Transcription regulation</keyword>
<dbReference type="InterPro" id="IPR011006">
    <property type="entry name" value="CheY-like_superfamily"/>
</dbReference>
<evidence type="ECO:0000256" key="7">
    <source>
        <dbReference type="PROSITE-ProRule" id="PRU01091"/>
    </source>
</evidence>
<dbReference type="Gene3D" id="1.10.10.10">
    <property type="entry name" value="Winged helix-like DNA-binding domain superfamily/Winged helix DNA-binding domain"/>
    <property type="match status" value="1"/>
</dbReference>
<keyword evidence="1 6" id="KW-0597">Phosphoprotein</keyword>
<gene>
    <name evidence="10" type="ORF">A4R35_09075</name>
</gene>
<feature type="DNA-binding region" description="OmpR/PhoB-type" evidence="7">
    <location>
        <begin position="126"/>
        <end position="224"/>
    </location>
</feature>
<feature type="modified residue" description="4-aspartylphosphate" evidence="6">
    <location>
        <position position="51"/>
    </location>
</feature>
<dbReference type="SMART" id="SM00448">
    <property type="entry name" value="REC"/>
    <property type="match status" value="1"/>
</dbReference>
<feature type="domain" description="Response regulatory" evidence="8">
    <location>
        <begin position="2"/>
        <end position="116"/>
    </location>
</feature>
<dbReference type="PANTHER" id="PTHR48111">
    <property type="entry name" value="REGULATOR OF RPOS"/>
    <property type="match status" value="1"/>
</dbReference>
<dbReference type="SMART" id="SM00862">
    <property type="entry name" value="Trans_reg_C"/>
    <property type="match status" value="1"/>
</dbReference>
<evidence type="ECO:0000256" key="3">
    <source>
        <dbReference type="ARBA" id="ARBA00023015"/>
    </source>
</evidence>
<proteinExistence type="predicted"/>
<keyword evidence="11" id="KW-1185">Reference proteome</keyword>
<dbReference type="OrthoDB" id="9790454at2"/>
<dbReference type="PROSITE" id="PS50110">
    <property type="entry name" value="RESPONSE_REGULATORY"/>
    <property type="match status" value="1"/>
</dbReference>
<dbReference type="PROSITE" id="PS51755">
    <property type="entry name" value="OMPR_PHOB"/>
    <property type="match status" value="1"/>
</dbReference>
<evidence type="ECO:0000256" key="5">
    <source>
        <dbReference type="ARBA" id="ARBA00023163"/>
    </source>
</evidence>
<keyword evidence="5" id="KW-0804">Transcription</keyword>
<protein>
    <submittedName>
        <fullName evidence="10">DNA-binding response regulator</fullName>
    </submittedName>
</protein>
<dbReference type="InterPro" id="IPR036388">
    <property type="entry name" value="WH-like_DNA-bd_sf"/>
</dbReference>
<dbReference type="Gene3D" id="3.40.50.2300">
    <property type="match status" value="1"/>
</dbReference>
<feature type="domain" description="OmpR/PhoB-type" evidence="9">
    <location>
        <begin position="126"/>
        <end position="224"/>
    </location>
</feature>
<dbReference type="FunFam" id="3.40.50.2300:FF:000001">
    <property type="entry name" value="DNA-binding response regulator PhoB"/>
    <property type="match status" value="1"/>
</dbReference>
<evidence type="ECO:0000256" key="4">
    <source>
        <dbReference type="ARBA" id="ARBA00023125"/>
    </source>
</evidence>
<dbReference type="GO" id="GO:0005829">
    <property type="term" value="C:cytosol"/>
    <property type="evidence" value="ECO:0007669"/>
    <property type="project" value="TreeGrafter"/>
</dbReference>
<dbReference type="RefSeq" id="WP_112428628.1">
    <property type="nucleotide sequence ID" value="NZ_MCIF01000002.1"/>
</dbReference>
<dbReference type="Gene3D" id="6.10.250.690">
    <property type="match status" value="1"/>
</dbReference>
<accession>A0A328VKP1</accession>
<dbReference type="SUPFAM" id="SSF52172">
    <property type="entry name" value="CheY-like"/>
    <property type="match status" value="1"/>
</dbReference>
<dbReference type="EMBL" id="MCIF01000002">
    <property type="protein sequence ID" value="RAQ95684.1"/>
    <property type="molecule type" value="Genomic_DNA"/>
</dbReference>
<evidence type="ECO:0000256" key="6">
    <source>
        <dbReference type="PROSITE-ProRule" id="PRU00169"/>
    </source>
</evidence>
<dbReference type="AlphaFoldDB" id="A0A328VKP1"/>
<dbReference type="Proteomes" id="UP000248706">
    <property type="component" value="Unassembled WGS sequence"/>
</dbReference>
<dbReference type="Pfam" id="PF00072">
    <property type="entry name" value="Response_reg"/>
    <property type="match status" value="1"/>
</dbReference>
<reference evidence="10 11" key="1">
    <citation type="submission" date="2016-08" db="EMBL/GenBank/DDBJ databases">
        <title>Analysis of Carbohydrate Active Enzymes in Thermogemmatispora T81 Reveals Carbohydrate Degradation Ability.</title>
        <authorList>
            <person name="Tomazini A."/>
            <person name="Lal S."/>
            <person name="Stott M."/>
            <person name="Henrissat B."/>
            <person name="Polikarpov I."/>
            <person name="Sparling R."/>
            <person name="Levin D.B."/>
        </authorList>
    </citation>
    <scope>NUCLEOTIDE SEQUENCE [LARGE SCALE GENOMIC DNA]</scope>
    <source>
        <strain evidence="10 11">T81</strain>
    </source>
</reference>
<dbReference type="SUPFAM" id="SSF46894">
    <property type="entry name" value="C-terminal effector domain of the bipartite response regulators"/>
    <property type="match status" value="1"/>
</dbReference>
<dbReference type="FunFam" id="1.10.10.10:FF:000005">
    <property type="entry name" value="Two-component system response regulator"/>
    <property type="match status" value="1"/>
</dbReference>
<keyword evidence="4 7" id="KW-0238">DNA-binding</keyword>
<dbReference type="GO" id="GO:0000156">
    <property type="term" value="F:phosphorelay response regulator activity"/>
    <property type="evidence" value="ECO:0007669"/>
    <property type="project" value="TreeGrafter"/>
</dbReference>
<dbReference type="InterPro" id="IPR001789">
    <property type="entry name" value="Sig_transdc_resp-reg_receiver"/>
</dbReference>
<evidence type="ECO:0000256" key="1">
    <source>
        <dbReference type="ARBA" id="ARBA00022553"/>
    </source>
</evidence>
<dbReference type="InterPro" id="IPR001867">
    <property type="entry name" value="OmpR/PhoB-type_DNA-bd"/>
</dbReference>
<dbReference type="InterPro" id="IPR016032">
    <property type="entry name" value="Sig_transdc_resp-reg_C-effctor"/>
</dbReference>
<comment type="caution">
    <text evidence="10">The sequence shown here is derived from an EMBL/GenBank/DDBJ whole genome shotgun (WGS) entry which is preliminary data.</text>
</comment>
<evidence type="ECO:0000259" key="8">
    <source>
        <dbReference type="PROSITE" id="PS50110"/>
    </source>
</evidence>
<evidence type="ECO:0000259" key="9">
    <source>
        <dbReference type="PROSITE" id="PS51755"/>
    </source>
</evidence>
<keyword evidence="2" id="KW-0902">Two-component regulatory system</keyword>
<dbReference type="GO" id="GO:0032993">
    <property type="term" value="C:protein-DNA complex"/>
    <property type="evidence" value="ECO:0007669"/>
    <property type="project" value="TreeGrafter"/>
</dbReference>
<evidence type="ECO:0000256" key="2">
    <source>
        <dbReference type="ARBA" id="ARBA00023012"/>
    </source>
</evidence>
<name>A0A328VKP1_9CHLR</name>
<dbReference type="CDD" id="cd00383">
    <property type="entry name" value="trans_reg_C"/>
    <property type="match status" value="1"/>
</dbReference>
<sequence>MHILVIEDEKRLAYLLRRVLQEERHTVDLAHDGQSGLDLALSDTYDVVILDLMLPGIDGLEICRQMRAEHVTTPILMLTARGAIEDRVTGLNVGADDYLTKPFAMAELLARINALLRRRDRRFDDNLQLTVGDLTLDLVRHEARRAGRVIELTAKEFALLEYLMRHPGQVLSRTQIINAVWRYDIDALSNVVDIYIHYLREKIDQGFDYPLIKTVRGVGYKIEARESGK</sequence>
<dbReference type="PANTHER" id="PTHR48111:SF22">
    <property type="entry name" value="REGULATOR OF RPOS"/>
    <property type="match status" value="1"/>
</dbReference>
<dbReference type="InterPro" id="IPR039420">
    <property type="entry name" value="WalR-like"/>
</dbReference>
<dbReference type="Pfam" id="PF00486">
    <property type="entry name" value="Trans_reg_C"/>
    <property type="match status" value="1"/>
</dbReference>
<dbReference type="GO" id="GO:0006355">
    <property type="term" value="P:regulation of DNA-templated transcription"/>
    <property type="evidence" value="ECO:0007669"/>
    <property type="project" value="InterPro"/>
</dbReference>